<dbReference type="InterPro" id="IPR032710">
    <property type="entry name" value="NTF2-like_dom_sf"/>
</dbReference>
<gene>
    <name evidence="2" type="ORF">PQ457_19460</name>
</gene>
<evidence type="ECO:0000313" key="3">
    <source>
        <dbReference type="Proteomes" id="UP001218231"/>
    </source>
</evidence>
<protein>
    <submittedName>
        <fullName evidence="2">Nuclear transport factor 2 family protein</fullName>
    </submittedName>
</protein>
<dbReference type="InterPro" id="IPR037401">
    <property type="entry name" value="SnoaL-like"/>
</dbReference>
<evidence type="ECO:0000259" key="1">
    <source>
        <dbReference type="Pfam" id="PF12680"/>
    </source>
</evidence>
<proteinExistence type="predicted"/>
<geneLocation type="plasmid" evidence="2 3">
    <name>unnamed1</name>
</geneLocation>
<dbReference type="Gene3D" id="3.10.450.50">
    <property type="match status" value="1"/>
</dbReference>
<keyword evidence="3" id="KW-1185">Reference proteome</keyword>
<feature type="domain" description="SnoaL-like" evidence="1">
    <location>
        <begin position="29"/>
        <end position="127"/>
    </location>
</feature>
<organism evidence="2 3">
    <name type="scientific">Novosphingobium humi</name>
    <dbReference type="NCBI Taxonomy" id="2282397"/>
    <lineage>
        <taxon>Bacteria</taxon>
        <taxon>Pseudomonadati</taxon>
        <taxon>Pseudomonadota</taxon>
        <taxon>Alphaproteobacteria</taxon>
        <taxon>Sphingomonadales</taxon>
        <taxon>Sphingomonadaceae</taxon>
        <taxon>Novosphingobium</taxon>
    </lineage>
</organism>
<accession>A0ABY7U231</accession>
<evidence type="ECO:0000313" key="2">
    <source>
        <dbReference type="EMBL" id="WCT79185.1"/>
    </source>
</evidence>
<dbReference type="SUPFAM" id="SSF54427">
    <property type="entry name" value="NTF2-like"/>
    <property type="match status" value="1"/>
</dbReference>
<dbReference type="Pfam" id="PF12680">
    <property type="entry name" value="SnoaL_2"/>
    <property type="match status" value="1"/>
</dbReference>
<dbReference type="EMBL" id="CP117418">
    <property type="protein sequence ID" value="WCT79185.1"/>
    <property type="molecule type" value="Genomic_DNA"/>
</dbReference>
<reference evidence="2 3" key="1">
    <citation type="submission" date="2023-02" db="EMBL/GenBank/DDBJ databases">
        <title>Genome sequence of Novosphingobium humi KACC 19094.</title>
        <authorList>
            <person name="Kim S."/>
            <person name="Heo J."/>
            <person name="Kwon S.-W."/>
        </authorList>
    </citation>
    <scope>NUCLEOTIDE SEQUENCE [LARGE SCALE GENOMIC DNA]</scope>
    <source>
        <strain evidence="2 3">KACC 19094</strain>
        <plasmid evidence="2 3">unnamed1</plasmid>
    </source>
</reference>
<dbReference type="Proteomes" id="UP001218231">
    <property type="component" value="Plasmid unnamed1"/>
</dbReference>
<sequence length="139" mass="15411">MFTLHCTQKLRDRIKAAFASPEPSDTLQGNWYATAIFWKPQVALLVSEGTQQATGRAAVVGFFAAIRTKPKPIPVRLSAPVVQVLAQGDYVVVVTVSTLPDPRTPGKPYTTSWFDMWRFVDGKADEHWDSATLMPPPPR</sequence>
<dbReference type="RefSeq" id="WP_273619464.1">
    <property type="nucleotide sequence ID" value="NZ_CP117418.1"/>
</dbReference>
<name>A0ABY7U231_9SPHN</name>
<keyword evidence="2" id="KW-0614">Plasmid</keyword>